<organism evidence="2 3">
    <name type="scientific">Vibrio quintilis</name>
    <dbReference type="NCBI Taxonomy" id="1117707"/>
    <lineage>
        <taxon>Bacteria</taxon>
        <taxon>Pseudomonadati</taxon>
        <taxon>Pseudomonadota</taxon>
        <taxon>Gammaproteobacteria</taxon>
        <taxon>Vibrionales</taxon>
        <taxon>Vibrionaceae</taxon>
        <taxon>Vibrio</taxon>
    </lineage>
</organism>
<proteinExistence type="predicted"/>
<dbReference type="InterPro" id="IPR037053">
    <property type="entry name" value="Phage_tail_collar_dom_sf"/>
</dbReference>
<dbReference type="EMBL" id="FRFG01000048">
    <property type="protein sequence ID" value="SHO57843.1"/>
    <property type="molecule type" value="Genomic_DNA"/>
</dbReference>
<dbReference type="SUPFAM" id="SSF88874">
    <property type="entry name" value="Receptor-binding domain of short tail fibre protein gp12"/>
    <property type="match status" value="1"/>
</dbReference>
<dbReference type="Proteomes" id="UP000184600">
    <property type="component" value="Unassembled WGS sequence"/>
</dbReference>
<dbReference type="Gene3D" id="3.90.1340.10">
    <property type="entry name" value="Phage tail collar domain"/>
    <property type="match status" value="1"/>
</dbReference>
<dbReference type="OrthoDB" id="9810174at2"/>
<sequence length="171" mass="18396">MSESYTGEIRMFGGNYSPVHWAFCDGQELATSAQQELFSLLGSLYGGDGRSTFALPEMRGRVPLHYGQGPGLTNRFPGQRFGQEGVVLTKDQIPLHSHSFMTSSEPPASGSPSSSEVIGAGYAFSDKSSIAGKMNEGMIQYAGSGAAHYNMMPYSVVNFIICMIGLYPTRS</sequence>
<dbReference type="RefSeq" id="WP_073585194.1">
    <property type="nucleotide sequence ID" value="NZ_AP024897.1"/>
</dbReference>
<dbReference type="InterPro" id="IPR011083">
    <property type="entry name" value="Phage_tail_collar_dom"/>
</dbReference>
<reference evidence="3" key="1">
    <citation type="submission" date="2016-12" db="EMBL/GenBank/DDBJ databases">
        <authorList>
            <person name="Rodrigo-Torres L."/>
            <person name="Arahal R.D."/>
            <person name="Lucena T."/>
        </authorList>
    </citation>
    <scope>NUCLEOTIDE SEQUENCE [LARGE SCALE GENOMIC DNA]</scope>
</reference>
<dbReference type="STRING" id="1117707.VQ7734_03613"/>
<evidence type="ECO:0000259" key="1">
    <source>
        <dbReference type="Pfam" id="PF07484"/>
    </source>
</evidence>
<dbReference type="Pfam" id="PF07484">
    <property type="entry name" value="Collar"/>
    <property type="match status" value="1"/>
</dbReference>
<name>A0A1M7YZ46_9VIBR</name>
<protein>
    <submittedName>
        <fullName evidence="2">Phage Tail Collar Domain protein</fullName>
    </submittedName>
</protein>
<accession>A0A1M7YZ46</accession>
<evidence type="ECO:0000313" key="2">
    <source>
        <dbReference type="EMBL" id="SHO57843.1"/>
    </source>
</evidence>
<dbReference type="AlphaFoldDB" id="A0A1M7YZ46"/>
<evidence type="ECO:0000313" key="3">
    <source>
        <dbReference type="Proteomes" id="UP000184600"/>
    </source>
</evidence>
<keyword evidence="3" id="KW-1185">Reference proteome</keyword>
<gene>
    <name evidence="2" type="ORF">VQ7734_03613</name>
</gene>
<feature type="domain" description="Phage tail collar" evidence="1">
    <location>
        <begin position="7"/>
        <end position="63"/>
    </location>
</feature>